<gene>
    <name evidence="1" type="ORF">HMPREF9498_02145</name>
</gene>
<protein>
    <submittedName>
        <fullName evidence="1">Uncharacterized protein</fullName>
    </submittedName>
</protein>
<dbReference type="Proteomes" id="UP000004846">
    <property type="component" value="Unassembled WGS sequence"/>
</dbReference>
<evidence type="ECO:0000313" key="1">
    <source>
        <dbReference type="EMBL" id="EFM82211.1"/>
    </source>
</evidence>
<accession>A0A125W4I4</accession>
<evidence type="ECO:0000313" key="2">
    <source>
        <dbReference type="Proteomes" id="UP000004846"/>
    </source>
</evidence>
<sequence length="41" mass="4919">MFFSHEIISFFQWLLSCHCFFLKVYHVISSIAIPNEKLTKL</sequence>
<comment type="caution">
    <text evidence="1">The sequence shown here is derived from an EMBL/GenBank/DDBJ whole genome shotgun (WGS) entry which is preliminary data.</text>
</comment>
<organism evidence="1 2">
    <name type="scientific">Enterococcus faecalis TX4248</name>
    <dbReference type="NCBI Taxonomy" id="749495"/>
    <lineage>
        <taxon>Bacteria</taxon>
        <taxon>Bacillati</taxon>
        <taxon>Bacillota</taxon>
        <taxon>Bacilli</taxon>
        <taxon>Lactobacillales</taxon>
        <taxon>Enterococcaceae</taxon>
        <taxon>Enterococcus</taxon>
    </lineage>
</organism>
<name>A0A125W4I4_ENTFL</name>
<dbReference type="AlphaFoldDB" id="A0A125W4I4"/>
<reference evidence="1 2" key="1">
    <citation type="submission" date="2010-07" db="EMBL/GenBank/DDBJ databases">
        <authorList>
            <person name="Sid Ahmed O."/>
        </authorList>
    </citation>
    <scope>NUCLEOTIDE SEQUENCE [LARGE SCALE GENOMIC DNA]</scope>
    <source>
        <strain evidence="1 2">TX4248</strain>
    </source>
</reference>
<dbReference type="HOGENOM" id="CLU_3269562_0_0_9"/>
<dbReference type="EMBL" id="AEBR01000071">
    <property type="protein sequence ID" value="EFM82211.1"/>
    <property type="molecule type" value="Genomic_DNA"/>
</dbReference>
<proteinExistence type="predicted"/>